<reference evidence="4 5" key="1">
    <citation type="submission" date="2020-10" db="EMBL/GenBank/DDBJ databases">
        <title>Wide distribution of Phycisphaera-like planctomycetes from WD2101 soil group in peatlands and genome analysis of the first cultivated representative.</title>
        <authorList>
            <person name="Dedysh S.N."/>
            <person name="Beletsky A.V."/>
            <person name="Ivanova A."/>
            <person name="Kulichevskaya I.S."/>
            <person name="Suzina N.E."/>
            <person name="Philippov D.A."/>
            <person name="Rakitin A.L."/>
            <person name="Mardanov A.V."/>
            <person name="Ravin N.V."/>
        </authorList>
    </citation>
    <scope>NUCLEOTIDE SEQUENCE [LARGE SCALE GENOMIC DNA]</scope>
    <source>
        <strain evidence="4 5">M1803</strain>
    </source>
</reference>
<dbReference type="KEGG" id="hbs:IPV69_26005"/>
<sequence length="144" mass="15578">MPTVRDVLAAKGSKVMTVAPGATVMEAVDKMNRNKIGALVVMDGGSVAGMFTERDVLQRVVGMERGPREMLVGDVMTTEVICCGADEDIEDVAAVMKERRVRHIPVCEQDELIGLISIGDVSAQFASQQQAQISFLSEYIYGRA</sequence>
<evidence type="ECO:0000313" key="5">
    <source>
        <dbReference type="Proteomes" id="UP000593765"/>
    </source>
</evidence>
<dbReference type="Proteomes" id="UP000593765">
    <property type="component" value="Chromosome"/>
</dbReference>
<dbReference type="EMBL" id="CP063458">
    <property type="protein sequence ID" value="QOV89603.1"/>
    <property type="molecule type" value="Genomic_DNA"/>
</dbReference>
<dbReference type="InterPro" id="IPR044725">
    <property type="entry name" value="CBSX3_CBS_dom"/>
</dbReference>
<evidence type="ECO:0000313" key="4">
    <source>
        <dbReference type="EMBL" id="QOV89603.1"/>
    </source>
</evidence>
<dbReference type="SUPFAM" id="SSF54631">
    <property type="entry name" value="CBS-domain pair"/>
    <property type="match status" value="1"/>
</dbReference>
<accession>A0A7M2WW20</accession>
<dbReference type="InterPro" id="IPR051257">
    <property type="entry name" value="Diverse_CBS-Domain"/>
</dbReference>
<name>A0A7M2WW20_9BACT</name>
<protein>
    <submittedName>
        <fullName evidence="4">CBS domain-containing protein</fullName>
    </submittedName>
</protein>
<dbReference type="AlphaFoldDB" id="A0A7M2WW20"/>
<proteinExistence type="predicted"/>
<evidence type="ECO:0000259" key="3">
    <source>
        <dbReference type="PROSITE" id="PS51371"/>
    </source>
</evidence>
<dbReference type="PANTHER" id="PTHR43080:SF2">
    <property type="entry name" value="CBS DOMAIN-CONTAINING PROTEIN"/>
    <property type="match status" value="1"/>
</dbReference>
<dbReference type="RefSeq" id="WP_206292652.1">
    <property type="nucleotide sequence ID" value="NZ_CP063458.1"/>
</dbReference>
<feature type="domain" description="CBS" evidence="3">
    <location>
        <begin position="76"/>
        <end position="132"/>
    </location>
</feature>
<feature type="domain" description="CBS" evidence="3">
    <location>
        <begin position="9"/>
        <end position="70"/>
    </location>
</feature>
<gene>
    <name evidence="4" type="ORF">IPV69_26005</name>
</gene>
<dbReference type="Pfam" id="PF00571">
    <property type="entry name" value="CBS"/>
    <property type="match status" value="2"/>
</dbReference>
<dbReference type="InterPro" id="IPR000644">
    <property type="entry name" value="CBS_dom"/>
</dbReference>
<dbReference type="CDD" id="cd04623">
    <property type="entry name" value="CBS_pair_bac_euk"/>
    <property type="match status" value="1"/>
</dbReference>
<keyword evidence="1 2" id="KW-0129">CBS domain</keyword>
<evidence type="ECO:0000256" key="1">
    <source>
        <dbReference type="ARBA" id="ARBA00023122"/>
    </source>
</evidence>
<organism evidence="4 5">
    <name type="scientific">Humisphaera borealis</name>
    <dbReference type="NCBI Taxonomy" id="2807512"/>
    <lineage>
        <taxon>Bacteria</taxon>
        <taxon>Pseudomonadati</taxon>
        <taxon>Planctomycetota</taxon>
        <taxon>Phycisphaerae</taxon>
        <taxon>Tepidisphaerales</taxon>
        <taxon>Tepidisphaeraceae</taxon>
        <taxon>Humisphaera</taxon>
    </lineage>
</organism>
<dbReference type="PANTHER" id="PTHR43080">
    <property type="entry name" value="CBS DOMAIN-CONTAINING PROTEIN CBSX3, MITOCHONDRIAL"/>
    <property type="match status" value="1"/>
</dbReference>
<evidence type="ECO:0000256" key="2">
    <source>
        <dbReference type="PROSITE-ProRule" id="PRU00703"/>
    </source>
</evidence>
<dbReference type="SMART" id="SM00116">
    <property type="entry name" value="CBS"/>
    <property type="match status" value="2"/>
</dbReference>
<dbReference type="Gene3D" id="3.10.580.10">
    <property type="entry name" value="CBS-domain"/>
    <property type="match status" value="1"/>
</dbReference>
<dbReference type="InterPro" id="IPR046342">
    <property type="entry name" value="CBS_dom_sf"/>
</dbReference>
<dbReference type="PROSITE" id="PS51371">
    <property type="entry name" value="CBS"/>
    <property type="match status" value="2"/>
</dbReference>
<keyword evidence="5" id="KW-1185">Reference proteome</keyword>